<keyword evidence="3" id="KW-1185">Reference proteome</keyword>
<evidence type="ECO:0000313" key="2">
    <source>
        <dbReference type="EMBL" id="KAF2824620.1"/>
    </source>
</evidence>
<reference evidence="2" key="1">
    <citation type="journal article" date="2020" name="Stud. Mycol.">
        <title>101 Dothideomycetes genomes: a test case for predicting lifestyles and emergence of pathogens.</title>
        <authorList>
            <person name="Haridas S."/>
            <person name="Albert R."/>
            <person name="Binder M."/>
            <person name="Bloem J."/>
            <person name="Labutti K."/>
            <person name="Salamov A."/>
            <person name="Andreopoulos B."/>
            <person name="Baker S."/>
            <person name="Barry K."/>
            <person name="Bills G."/>
            <person name="Bluhm B."/>
            <person name="Cannon C."/>
            <person name="Castanera R."/>
            <person name="Culley D."/>
            <person name="Daum C."/>
            <person name="Ezra D."/>
            <person name="Gonzalez J."/>
            <person name="Henrissat B."/>
            <person name="Kuo A."/>
            <person name="Liang C."/>
            <person name="Lipzen A."/>
            <person name="Lutzoni F."/>
            <person name="Magnuson J."/>
            <person name="Mondo S."/>
            <person name="Nolan M."/>
            <person name="Ohm R."/>
            <person name="Pangilinan J."/>
            <person name="Park H.-J."/>
            <person name="Ramirez L."/>
            <person name="Alfaro M."/>
            <person name="Sun H."/>
            <person name="Tritt A."/>
            <person name="Yoshinaga Y."/>
            <person name="Zwiers L.-H."/>
            <person name="Turgeon B."/>
            <person name="Goodwin S."/>
            <person name="Spatafora J."/>
            <person name="Crous P."/>
            <person name="Grigoriev I."/>
        </authorList>
    </citation>
    <scope>NUCLEOTIDE SEQUENCE</scope>
    <source>
        <strain evidence="2">CBS 113818</strain>
    </source>
</reference>
<evidence type="ECO:0000256" key="1">
    <source>
        <dbReference type="SAM" id="MobiDB-lite"/>
    </source>
</evidence>
<organism evidence="2 3">
    <name type="scientific">Ophiobolus disseminans</name>
    <dbReference type="NCBI Taxonomy" id="1469910"/>
    <lineage>
        <taxon>Eukaryota</taxon>
        <taxon>Fungi</taxon>
        <taxon>Dikarya</taxon>
        <taxon>Ascomycota</taxon>
        <taxon>Pezizomycotina</taxon>
        <taxon>Dothideomycetes</taxon>
        <taxon>Pleosporomycetidae</taxon>
        <taxon>Pleosporales</taxon>
        <taxon>Pleosporineae</taxon>
        <taxon>Phaeosphaeriaceae</taxon>
        <taxon>Ophiobolus</taxon>
    </lineage>
</organism>
<sequence>MTQEEVRTTNSIDDRVQAYGNPIRLFYSLHLQSHEPLAVVLEVPISLNGITLWSKTPIYIKDPHRLEICPVQELGPKFVKGWNSLPTEMKCAILGWALIEDDPIPEPYLWITDVSSSGGHGSEEGESLSPRDHNRSIDYHYENLLSHLRMTPEIATLATRAFYE</sequence>
<proteinExistence type="predicted"/>
<protein>
    <submittedName>
        <fullName evidence="2">Uncharacterized protein</fullName>
    </submittedName>
</protein>
<accession>A0A6A6ZU82</accession>
<dbReference type="Proteomes" id="UP000799424">
    <property type="component" value="Unassembled WGS sequence"/>
</dbReference>
<gene>
    <name evidence="2" type="ORF">CC86DRAFT_45166</name>
</gene>
<name>A0A6A6ZU82_9PLEO</name>
<dbReference type="OrthoDB" id="3801236at2759"/>
<evidence type="ECO:0000313" key="3">
    <source>
        <dbReference type="Proteomes" id="UP000799424"/>
    </source>
</evidence>
<dbReference type="EMBL" id="MU006229">
    <property type="protein sequence ID" value="KAF2824620.1"/>
    <property type="molecule type" value="Genomic_DNA"/>
</dbReference>
<dbReference type="AlphaFoldDB" id="A0A6A6ZU82"/>
<feature type="region of interest" description="Disordered" evidence="1">
    <location>
        <begin position="115"/>
        <end position="134"/>
    </location>
</feature>